<dbReference type="InterPro" id="IPR004873">
    <property type="entry name" value="BURP_dom"/>
</dbReference>
<dbReference type="SMART" id="SM01045">
    <property type="entry name" value="BURP"/>
    <property type="match status" value="1"/>
</dbReference>
<dbReference type="PANTHER" id="PTHR31236:SF2">
    <property type="entry name" value="BURP DOMAIN PROTEIN RD22"/>
    <property type="match status" value="1"/>
</dbReference>
<protein>
    <submittedName>
        <fullName evidence="3">BURP domain-containing protein 5</fullName>
    </submittedName>
</protein>
<dbReference type="Pfam" id="PF03181">
    <property type="entry name" value="BURP"/>
    <property type="match status" value="1"/>
</dbReference>
<dbReference type="Gramene" id="XM_028385017.1">
    <property type="protein sequence ID" value="XP_028240818.1"/>
    <property type="gene ID" value="LOC114419361"/>
</dbReference>
<dbReference type="EMBL" id="QZWG01000007">
    <property type="protein sequence ID" value="RZC03408.1"/>
    <property type="molecule type" value="Genomic_DNA"/>
</dbReference>
<proteinExistence type="predicted"/>
<reference evidence="3" key="1">
    <citation type="submission" date="2014-07" db="EMBL/GenBank/DDBJ databases">
        <title>Identification of a novel salt tolerance gene in wild soybean by whole-genome sequencing.</title>
        <authorList>
            <person name="Lam H.-M."/>
            <person name="Qi X."/>
            <person name="Li M.-W."/>
            <person name="Liu X."/>
            <person name="Xie M."/>
            <person name="Ni M."/>
            <person name="Xu X."/>
        </authorList>
    </citation>
    <scope>NUCLEOTIDE SEQUENCE [LARGE SCALE GENOMIC DNA]</scope>
    <source>
        <tissue evidence="3">Root</tissue>
    </source>
</reference>
<evidence type="ECO:0000259" key="2">
    <source>
        <dbReference type="PROSITE" id="PS51277"/>
    </source>
</evidence>
<evidence type="ECO:0000256" key="1">
    <source>
        <dbReference type="SAM" id="SignalP"/>
    </source>
</evidence>
<dbReference type="Proteomes" id="UP000053555">
    <property type="component" value="Unassembled WGS sequence"/>
</dbReference>
<dbReference type="PANTHER" id="PTHR31236">
    <property type="entry name" value="BURP DOMAIN PROTEIN USPL1-LIKE"/>
    <property type="match status" value="1"/>
</dbReference>
<reference evidence="4 5" key="2">
    <citation type="submission" date="2018-09" db="EMBL/GenBank/DDBJ databases">
        <title>A high-quality reference genome of wild soybean provides a powerful tool to mine soybean genomes.</title>
        <authorList>
            <person name="Xie M."/>
            <person name="Chung C.Y.L."/>
            <person name="Li M.-W."/>
            <person name="Wong F.-L."/>
            <person name="Chan T.-F."/>
            <person name="Lam H.-M."/>
        </authorList>
    </citation>
    <scope>NUCLEOTIDE SEQUENCE [LARGE SCALE GENOMIC DNA]</scope>
    <source>
        <strain evidence="5">cv. W05</strain>
        <tissue evidence="4">Hypocotyl of etiolated seedlings</tissue>
    </source>
</reference>
<dbReference type="AlphaFoldDB" id="A0A0B2R9H7"/>
<sequence>MEFHCLPIFLYLNLMLMTANAALTPRHYWETMLPRTPLPKAITELLSLESRSIFEYAGNDDQSESRSILGYAGYNQDEDDVSKHNIQIFNRLFFLEEDLRAGKIFNMKFVNNTKATVPLLPRQISKQIPFSEDKKKQVLAMLGVEANSSNAKIIAETIGLCQEPATEGERKHCATSLESMVDFVVSALGKNVGAFSTEKERETESGKFVVVKNGVRKLGDDKVIACHPMSYPYVVFGCHLVPRSSGYLVRLKGEDGVRVKAVVACHRDTSKWDHNHGAFKVLNLKPGNGTVCHVFTEGNLLWLPN</sequence>
<organism evidence="3">
    <name type="scientific">Glycine soja</name>
    <name type="common">Wild soybean</name>
    <dbReference type="NCBI Taxonomy" id="3848"/>
    <lineage>
        <taxon>Eukaryota</taxon>
        <taxon>Viridiplantae</taxon>
        <taxon>Streptophyta</taxon>
        <taxon>Embryophyta</taxon>
        <taxon>Tracheophyta</taxon>
        <taxon>Spermatophyta</taxon>
        <taxon>Magnoliopsida</taxon>
        <taxon>eudicotyledons</taxon>
        <taxon>Gunneridae</taxon>
        <taxon>Pentapetalae</taxon>
        <taxon>rosids</taxon>
        <taxon>fabids</taxon>
        <taxon>Fabales</taxon>
        <taxon>Fabaceae</taxon>
        <taxon>Papilionoideae</taxon>
        <taxon>50 kb inversion clade</taxon>
        <taxon>NPAAA clade</taxon>
        <taxon>indigoferoid/millettioid clade</taxon>
        <taxon>Phaseoleae</taxon>
        <taxon>Glycine</taxon>
        <taxon>Glycine subgen. Soja</taxon>
    </lineage>
</organism>
<keyword evidence="5" id="KW-1185">Reference proteome</keyword>
<evidence type="ECO:0000313" key="4">
    <source>
        <dbReference type="EMBL" id="RZC03408.1"/>
    </source>
</evidence>
<keyword evidence="1" id="KW-0732">Signal</keyword>
<feature type="chain" id="PRO_5040666557" evidence="1">
    <location>
        <begin position="22"/>
        <end position="305"/>
    </location>
</feature>
<dbReference type="PROSITE" id="PS51277">
    <property type="entry name" value="BURP"/>
    <property type="match status" value="1"/>
</dbReference>
<dbReference type="InterPro" id="IPR044816">
    <property type="entry name" value="BURP"/>
</dbReference>
<feature type="signal peptide" evidence="1">
    <location>
        <begin position="1"/>
        <end position="21"/>
    </location>
</feature>
<dbReference type="EMBL" id="KN652838">
    <property type="protein sequence ID" value="KHN28397.1"/>
    <property type="molecule type" value="Genomic_DNA"/>
</dbReference>
<name>A0A0B2R9H7_GLYSO</name>
<gene>
    <name evidence="4" type="ORF">D0Y65_018190</name>
    <name evidence="3" type="ORF">glysoja_050031</name>
</gene>
<accession>A0A0B2R9H7</accession>
<evidence type="ECO:0000313" key="3">
    <source>
        <dbReference type="EMBL" id="KHN28397.1"/>
    </source>
</evidence>
<evidence type="ECO:0000313" key="5">
    <source>
        <dbReference type="Proteomes" id="UP000289340"/>
    </source>
</evidence>
<dbReference type="Proteomes" id="UP000289340">
    <property type="component" value="Chromosome 7"/>
</dbReference>
<feature type="domain" description="BURP" evidence="2">
    <location>
        <begin position="93"/>
        <end position="305"/>
    </location>
</feature>